<gene>
    <name evidence="7 8" type="primary">ispD</name>
    <name evidence="8" type="ORF">C7Y72_16230</name>
</gene>
<reference evidence="8 9" key="1">
    <citation type="submission" date="2018-03" db="EMBL/GenBank/DDBJ databases">
        <title>Aquarubrobacter algicola gen. nov., sp. nov., a novel actinobacterium isolated from shallow eutrophic lake during the end of cyanobacterial harmful algal blooms.</title>
        <authorList>
            <person name="Chun S.J."/>
        </authorList>
    </citation>
    <scope>NUCLEOTIDE SEQUENCE [LARGE SCALE GENOMIC DNA]</scope>
    <source>
        <strain evidence="8 9">Seoho-28</strain>
    </source>
</reference>
<feature type="site" description="Transition state stabilizer" evidence="7">
    <location>
        <position position="23"/>
    </location>
</feature>
<dbReference type="HAMAP" id="MF_00108">
    <property type="entry name" value="IspD"/>
    <property type="match status" value="1"/>
</dbReference>
<dbReference type="InterPro" id="IPR018294">
    <property type="entry name" value="ISPD_synthase_CS"/>
</dbReference>
<dbReference type="InterPro" id="IPR029044">
    <property type="entry name" value="Nucleotide-diphossugar_trans"/>
</dbReference>
<feature type="site" description="Transition state stabilizer" evidence="7">
    <location>
        <position position="16"/>
    </location>
</feature>
<evidence type="ECO:0000256" key="7">
    <source>
        <dbReference type="HAMAP-Rule" id="MF_00108"/>
    </source>
</evidence>
<protein>
    <recommendedName>
        <fullName evidence="7">2-C-methyl-D-erythritol 4-phosphate cytidylyltransferase</fullName>
        <ecNumber evidence="7">2.7.7.60</ecNumber>
    </recommendedName>
    <alternativeName>
        <fullName evidence="7">4-diphosphocytidyl-2C-methyl-D-erythritol synthase</fullName>
    </alternativeName>
    <alternativeName>
        <fullName evidence="7">MEP cytidylyltransferase</fullName>
        <shortName evidence="7">MCT</shortName>
    </alternativeName>
</protein>
<sequence>MTATVALVVAAGKGERLGSDGPKAFVVLGGRPMLRWSLEVLRATVDDVVVALPADTPFAADGVRTVPGGAERSHSVRNALAAAPAQAELVLVHDAARPLLTAAIVADCLAAMEDPSVDAAIAAAAVTDTVKEADRVDGQVRVAGTLDRSRLWAVQTPQVFRRSVLERVLAQPDAVLAAATDDASLVEAAGGTVVLVPSPRTNLKVTTPEDLQLAELLLTAREAATP</sequence>
<dbReference type="Pfam" id="PF01128">
    <property type="entry name" value="IspD"/>
    <property type="match status" value="1"/>
</dbReference>
<dbReference type="EMBL" id="PYYB01000002">
    <property type="protein sequence ID" value="PTL56503.1"/>
    <property type="molecule type" value="Genomic_DNA"/>
</dbReference>
<dbReference type="InterPro" id="IPR050088">
    <property type="entry name" value="IspD/TarI_cytidylyltransf_bact"/>
</dbReference>
<dbReference type="AlphaFoldDB" id="A0A2T4UFD7"/>
<dbReference type="GO" id="GO:0050518">
    <property type="term" value="F:2-C-methyl-D-erythritol 4-phosphate cytidylyltransferase activity"/>
    <property type="evidence" value="ECO:0007669"/>
    <property type="project" value="UniProtKB-UniRule"/>
</dbReference>
<evidence type="ECO:0000256" key="5">
    <source>
        <dbReference type="ARBA" id="ARBA00022695"/>
    </source>
</evidence>
<comment type="catalytic activity">
    <reaction evidence="1 7">
        <text>2-C-methyl-D-erythritol 4-phosphate + CTP + H(+) = 4-CDP-2-C-methyl-D-erythritol + diphosphate</text>
        <dbReference type="Rhea" id="RHEA:13429"/>
        <dbReference type="ChEBI" id="CHEBI:15378"/>
        <dbReference type="ChEBI" id="CHEBI:33019"/>
        <dbReference type="ChEBI" id="CHEBI:37563"/>
        <dbReference type="ChEBI" id="CHEBI:57823"/>
        <dbReference type="ChEBI" id="CHEBI:58262"/>
        <dbReference type="EC" id="2.7.7.60"/>
    </reaction>
</comment>
<evidence type="ECO:0000313" key="9">
    <source>
        <dbReference type="Proteomes" id="UP000240739"/>
    </source>
</evidence>
<keyword evidence="4 7" id="KW-0808">Transferase</keyword>
<dbReference type="UniPathway" id="UPA00056">
    <property type="reaction ID" value="UER00093"/>
</dbReference>
<organism evidence="8 9">
    <name type="scientific">Paraconexibacter algicola</name>
    <dbReference type="NCBI Taxonomy" id="2133960"/>
    <lineage>
        <taxon>Bacteria</taxon>
        <taxon>Bacillati</taxon>
        <taxon>Actinomycetota</taxon>
        <taxon>Thermoleophilia</taxon>
        <taxon>Solirubrobacterales</taxon>
        <taxon>Paraconexibacteraceae</taxon>
        <taxon>Paraconexibacter</taxon>
    </lineage>
</organism>
<evidence type="ECO:0000256" key="2">
    <source>
        <dbReference type="ARBA" id="ARBA00004787"/>
    </source>
</evidence>
<proteinExistence type="inferred from homology"/>
<evidence type="ECO:0000256" key="1">
    <source>
        <dbReference type="ARBA" id="ARBA00001282"/>
    </source>
</evidence>
<dbReference type="OrthoDB" id="9802561at2"/>
<dbReference type="NCBIfam" id="TIGR00453">
    <property type="entry name" value="ispD"/>
    <property type="match status" value="1"/>
</dbReference>
<evidence type="ECO:0000256" key="4">
    <source>
        <dbReference type="ARBA" id="ARBA00022679"/>
    </source>
</evidence>
<accession>A0A2T4UFD7</accession>
<comment type="caution">
    <text evidence="8">The sequence shown here is derived from an EMBL/GenBank/DDBJ whole genome shotgun (WGS) entry which is preliminary data.</text>
</comment>
<comment type="pathway">
    <text evidence="2 7">Isoprenoid biosynthesis; isopentenyl diphosphate biosynthesis via DXP pathway; isopentenyl diphosphate from 1-deoxy-D-xylulose 5-phosphate: step 2/6.</text>
</comment>
<dbReference type="InterPro" id="IPR034683">
    <property type="entry name" value="IspD/TarI"/>
</dbReference>
<comment type="similarity">
    <text evidence="3 7">Belongs to the IspD/TarI cytidylyltransferase family. IspD subfamily.</text>
</comment>
<comment type="function">
    <text evidence="7">Catalyzes the formation of 4-diphosphocytidyl-2-C-methyl-D-erythritol from CTP and 2-C-methyl-D-erythritol 4-phosphate (MEP).</text>
</comment>
<evidence type="ECO:0000256" key="3">
    <source>
        <dbReference type="ARBA" id="ARBA00009789"/>
    </source>
</evidence>
<dbReference type="Proteomes" id="UP000240739">
    <property type="component" value="Unassembled WGS sequence"/>
</dbReference>
<name>A0A2T4UFD7_9ACTN</name>
<dbReference type="InterPro" id="IPR001228">
    <property type="entry name" value="IspD"/>
</dbReference>
<dbReference type="Gene3D" id="3.90.550.10">
    <property type="entry name" value="Spore Coat Polysaccharide Biosynthesis Protein SpsA, Chain A"/>
    <property type="match status" value="1"/>
</dbReference>
<dbReference type="FunFam" id="3.90.550.10:FF:000003">
    <property type="entry name" value="2-C-methyl-D-erythritol 4-phosphate cytidylyltransferase"/>
    <property type="match status" value="1"/>
</dbReference>
<evidence type="ECO:0000256" key="6">
    <source>
        <dbReference type="ARBA" id="ARBA00023229"/>
    </source>
</evidence>
<keyword evidence="6 7" id="KW-0414">Isoprene biosynthesis</keyword>
<keyword evidence="9" id="KW-1185">Reference proteome</keyword>
<feature type="site" description="Positions MEP for the nucleophilic attack" evidence="7">
    <location>
        <position position="204"/>
    </location>
</feature>
<dbReference type="GO" id="GO:0019288">
    <property type="term" value="P:isopentenyl diphosphate biosynthetic process, methylerythritol 4-phosphate pathway"/>
    <property type="evidence" value="ECO:0007669"/>
    <property type="project" value="UniProtKB-UniRule"/>
</dbReference>
<feature type="site" description="Positions MEP for the nucleophilic attack" evidence="7">
    <location>
        <position position="148"/>
    </location>
</feature>
<keyword evidence="5 7" id="KW-0548">Nucleotidyltransferase</keyword>
<evidence type="ECO:0000313" key="8">
    <source>
        <dbReference type="EMBL" id="PTL56503.1"/>
    </source>
</evidence>
<dbReference type="PROSITE" id="PS01295">
    <property type="entry name" value="ISPD"/>
    <property type="match status" value="1"/>
</dbReference>
<dbReference type="EC" id="2.7.7.60" evidence="7"/>
<dbReference type="RefSeq" id="WP_107570222.1">
    <property type="nucleotide sequence ID" value="NZ_PYYB01000002.1"/>
</dbReference>
<dbReference type="PANTHER" id="PTHR32125:SF4">
    <property type="entry name" value="2-C-METHYL-D-ERYTHRITOL 4-PHOSPHATE CYTIDYLYLTRANSFERASE, CHLOROPLASTIC"/>
    <property type="match status" value="1"/>
</dbReference>
<dbReference type="PANTHER" id="PTHR32125">
    <property type="entry name" value="2-C-METHYL-D-ERYTHRITOL 4-PHOSPHATE CYTIDYLYLTRANSFERASE, CHLOROPLASTIC"/>
    <property type="match status" value="1"/>
</dbReference>
<dbReference type="SUPFAM" id="SSF53448">
    <property type="entry name" value="Nucleotide-diphospho-sugar transferases"/>
    <property type="match status" value="1"/>
</dbReference>
<dbReference type="CDD" id="cd02516">
    <property type="entry name" value="CDP-ME_synthetase"/>
    <property type="match status" value="1"/>
</dbReference>